<proteinExistence type="predicted"/>
<dbReference type="AlphaFoldDB" id="A0A517LZZ5"/>
<name>A0A517LZZ5_9BACT</name>
<evidence type="ECO:0000313" key="2">
    <source>
        <dbReference type="Proteomes" id="UP000319557"/>
    </source>
</evidence>
<dbReference type="PANTHER" id="PTHR43737:SF1">
    <property type="entry name" value="DUF1501 DOMAIN-CONTAINING PROTEIN"/>
    <property type="match status" value="1"/>
</dbReference>
<gene>
    <name evidence="1" type="ORF">EC9_23780</name>
</gene>
<dbReference type="InterPro" id="IPR010869">
    <property type="entry name" value="DUF1501"/>
</dbReference>
<accession>A0A517LZZ5</accession>
<sequence length="465" mass="50256">MTYSLSRRELLQSVSSGFGYLAFAGLSSAAAAADAGVPASTNPLLPKPPHFPATAKRVIFLCMTGAPSHVDTFDYKPQLAKDHGKQGRYGGQLLKSQWEFRQRGESGLWISDLFPEVARHADDLCLIRSMNCDQPVHPGAQIQMHTGTAQFVRPSLGAWTLYGLGTENDSLPGFVSISPPAGSAQLIGSAFLPAIYGGTGIGRASRIGGAGGQRGSVGDTIPDIRNTRLSTNQQRTQLDLIQALNRDKLDRAGHAPGIEGAIESFELAFRMQDAMPDAMDISGETAETLAMYGADRGDTAAFGKQCLMARRLAESGVRFIEVTKGGWDHHQNLSTDLPQRCGEIDQPIAGLLADLKQRDLLKDTLVIWGGEFGRTPAAQNGDGRDHNNKGYTTWMAGGGVKPGFSYGETDEHGYAAVTDPCHIHDWHATILHLMGLDHTRLTYRYAGRDFRLTDVHGNVMKKIIA</sequence>
<dbReference type="Proteomes" id="UP000319557">
    <property type="component" value="Chromosome"/>
</dbReference>
<keyword evidence="2" id="KW-1185">Reference proteome</keyword>
<dbReference type="PROSITE" id="PS51318">
    <property type="entry name" value="TAT"/>
    <property type="match status" value="1"/>
</dbReference>
<reference evidence="1 2" key="1">
    <citation type="submission" date="2019-02" db="EMBL/GenBank/DDBJ databases">
        <title>Deep-cultivation of Planctomycetes and their phenomic and genomic characterization uncovers novel biology.</title>
        <authorList>
            <person name="Wiegand S."/>
            <person name="Jogler M."/>
            <person name="Boedeker C."/>
            <person name="Pinto D."/>
            <person name="Vollmers J."/>
            <person name="Rivas-Marin E."/>
            <person name="Kohn T."/>
            <person name="Peeters S.H."/>
            <person name="Heuer A."/>
            <person name="Rast P."/>
            <person name="Oberbeckmann S."/>
            <person name="Bunk B."/>
            <person name="Jeske O."/>
            <person name="Meyerdierks A."/>
            <person name="Storesund J.E."/>
            <person name="Kallscheuer N."/>
            <person name="Luecker S."/>
            <person name="Lage O.M."/>
            <person name="Pohl T."/>
            <person name="Merkel B.J."/>
            <person name="Hornburger P."/>
            <person name="Mueller R.-W."/>
            <person name="Bruemmer F."/>
            <person name="Labrenz M."/>
            <person name="Spormann A.M."/>
            <person name="Op den Camp H."/>
            <person name="Overmann J."/>
            <person name="Amann R."/>
            <person name="Jetten M.S.M."/>
            <person name="Mascher T."/>
            <person name="Medema M.H."/>
            <person name="Devos D.P."/>
            <person name="Kaster A.-K."/>
            <person name="Ovreas L."/>
            <person name="Rohde M."/>
            <person name="Galperin M.Y."/>
            <person name="Jogler C."/>
        </authorList>
    </citation>
    <scope>NUCLEOTIDE SEQUENCE [LARGE SCALE GENOMIC DNA]</scope>
    <source>
        <strain evidence="1 2">EC9</strain>
    </source>
</reference>
<dbReference type="Pfam" id="PF07394">
    <property type="entry name" value="DUF1501"/>
    <property type="match status" value="1"/>
</dbReference>
<evidence type="ECO:0008006" key="3">
    <source>
        <dbReference type="Google" id="ProtNLM"/>
    </source>
</evidence>
<dbReference type="InterPro" id="IPR006311">
    <property type="entry name" value="TAT_signal"/>
</dbReference>
<dbReference type="Gene3D" id="3.40.720.10">
    <property type="entry name" value="Alkaline Phosphatase, subunit A"/>
    <property type="match status" value="1"/>
</dbReference>
<dbReference type="OrthoDB" id="127333at2"/>
<evidence type="ECO:0000313" key="1">
    <source>
        <dbReference type="EMBL" id="QDS88190.1"/>
    </source>
</evidence>
<dbReference type="EMBL" id="CP036261">
    <property type="protein sequence ID" value="QDS88190.1"/>
    <property type="molecule type" value="Genomic_DNA"/>
</dbReference>
<dbReference type="SUPFAM" id="SSF53649">
    <property type="entry name" value="Alkaline phosphatase-like"/>
    <property type="match status" value="1"/>
</dbReference>
<dbReference type="RefSeq" id="WP_145345251.1">
    <property type="nucleotide sequence ID" value="NZ_CP036261.1"/>
</dbReference>
<organism evidence="1 2">
    <name type="scientific">Rosistilla ulvae</name>
    <dbReference type="NCBI Taxonomy" id="1930277"/>
    <lineage>
        <taxon>Bacteria</taxon>
        <taxon>Pseudomonadati</taxon>
        <taxon>Planctomycetota</taxon>
        <taxon>Planctomycetia</taxon>
        <taxon>Pirellulales</taxon>
        <taxon>Pirellulaceae</taxon>
        <taxon>Rosistilla</taxon>
    </lineage>
</organism>
<dbReference type="InterPro" id="IPR017850">
    <property type="entry name" value="Alkaline_phosphatase_core_sf"/>
</dbReference>
<dbReference type="KEGG" id="ruv:EC9_23780"/>
<dbReference type="PANTHER" id="PTHR43737">
    <property type="entry name" value="BLL7424 PROTEIN"/>
    <property type="match status" value="1"/>
</dbReference>
<protein>
    <recommendedName>
        <fullName evidence="3">Sulfatase</fullName>
    </recommendedName>
</protein>